<comment type="caution">
    <text evidence="15">The sequence shown here is derived from an EMBL/GenBank/DDBJ whole genome shotgun (WGS) entry which is preliminary data.</text>
</comment>
<feature type="signal peptide" evidence="14">
    <location>
        <begin position="1"/>
        <end position="21"/>
    </location>
</feature>
<dbReference type="PANTHER" id="PTHR11802">
    <property type="entry name" value="SERINE PROTEASE FAMILY S10 SERINE CARBOXYPEPTIDASE"/>
    <property type="match status" value="1"/>
</dbReference>
<comment type="catalytic activity">
    <reaction evidence="1">
        <text>Preferential release of a C-terminal arginine or lysine residue.</text>
        <dbReference type="EC" id="3.4.16.6"/>
    </reaction>
</comment>
<dbReference type="InterPro" id="IPR033124">
    <property type="entry name" value="Ser_caboxypep_his_AS"/>
</dbReference>
<evidence type="ECO:0000256" key="12">
    <source>
        <dbReference type="ARBA" id="ARBA00023288"/>
    </source>
</evidence>
<dbReference type="GO" id="GO:0004185">
    <property type="term" value="F:serine-type carboxypeptidase activity"/>
    <property type="evidence" value="ECO:0007669"/>
    <property type="project" value="UniProtKB-UniRule"/>
</dbReference>
<dbReference type="Gene3D" id="3.40.50.1820">
    <property type="entry name" value="alpha/beta hydrolase"/>
    <property type="match status" value="1"/>
</dbReference>
<keyword evidence="6 14" id="KW-0121">Carboxypeptidase</keyword>
<dbReference type="EMBL" id="NAJL01000046">
    <property type="protein sequence ID" value="TKA24237.1"/>
    <property type="molecule type" value="Genomic_DNA"/>
</dbReference>
<accession>A0A4U0TQE0</accession>
<dbReference type="SUPFAM" id="SSF53474">
    <property type="entry name" value="alpha/beta-Hydrolases"/>
    <property type="match status" value="1"/>
</dbReference>
<organism evidence="15 16">
    <name type="scientific">Salinomyces thailandicus</name>
    <dbReference type="NCBI Taxonomy" id="706561"/>
    <lineage>
        <taxon>Eukaryota</taxon>
        <taxon>Fungi</taxon>
        <taxon>Dikarya</taxon>
        <taxon>Ascomycota</taxon>
        <taxon>Pezizomycotina</taxon>
        <taxon>Dothideomycetes</taxon>
        <taxon>Dothideomycetidae</taxon>
        <taxon>Mycosphaerellales</taxon>
        <taxon>Teratosphaeriaceae</taxon>
        <taxon>Salinomyces</taxon>
    </lineage>
</organism>
<feature type="chain" id="PRO_5020848711" description="Carboxypeptidase" evidence="14">
    <location>
        <begin position="22"/>
        <end position="688"/>
    </location>
</feature>
<evidence type="ECO:0000256" key="13">
    <source>
        <dbReference type="ARBA" id="ARBA00037356"/>
    </source>
</evidence>
<dbReference type="InterPro" id="IPR029058">
    <property type="entry name" value="AB_hydrolase_fold"/>
</dbReference>
<dbReference type="PROSITE" id="PS00131">
    <property type="entry name" value="CARBOXYPEPT_SER_SER"/>
    <property type="match status" value="1"/>
</dbReference>
<evidence type="ECO:0000256" key="11">
    <source>
        <dbReference type="ARBA" id="ARBA00023180"/>
    </source>
</evidence>
<sequence>MRSFIAKTACWVLLLLPLATAQFPPEPEGVKVLRSKFDNNVTISYKETEICETTPGVHSYSGYVTLPPGSLADLGEENDYEINTFFWFFESRQDPSNAPLSIWMNGGPGSSSMLGLFVENGPCYVNPDSNSTYLSEWSWNNEVNMLYLDQPVQVGLSYDSLQNITTNLVTGDITLLNDTDTVPEQNATFLIGTYPSQDSNQTSLGTENAAISLWHFAQAWFQEFPDYHPNDSRVSIATESYGGRYGPAFAAFFEEQNQRIENGSWTVEGEQYIINLDTLMIINGCIDRPTQWPGYPMMAYNNTYGIEAVNETIHEQMLDALYRTGGCLDQIADCRAISVIYDPENIGINETVNAVCADAEDFCSTYVRGPYLEYSGRNYYDIGTLDPDPFPAPFYQGYLNQPHVQAALGVPLNWTQSSGTVSSAFRSIGDYVRPGWIEDLAYLLENGVKVTLAYGDRDFACNWYGGELVSLAIDYSSTEAFRSAGYEGIQVNDSYVGGQVRQYGNLSFSRVYQAGHEIPSYQPETAYRIFTRALFNKDIATGTQSTYTNGEAYASTGLNDTLSITNEPPEQPLQFCYALDPYSTCTEDQIDMVLSGVSVIEDWIVVDCNSTKLFPGVVGPGNATDGACNEMMDSAYVPGSYGNGTNGTVSSGNGSLGPTFTPTPYTGAAEAVQVPLWIAMVSMGMVLL</sequence>
<evidence type="ECO:0000313" key="16">
    <source>
        <dbReference type="Proteomes" id="UP000308549"/>
    </source>
</evidence>
<keyword evidence="7 14" id="KW-0645">Protease</keyword>
<evidence type="ECO:0000256" key="4">
    <source>
        <dbReference type="ARBA" id="ARBA00022475"/>
    </source>
</evidence>
<keyword evidence="8 14" id="KW-0732">Signal</keyword>
<dbReference type="InterPro" id="IPR001563">
    <property type="entry name" value="Peptidase_S10"/>
</dbReference>
<dbReference type="EC" id="3.4.16.-" evidence="14"/>
<proteinExistence type="inferred from homology"/>
<comment type="function">
    <text evidence="13">Extracellular serine carboxypeptidase that contributes to pathogenicity.</text>
</comment>
<dbReference type="GO" id="GO:0098552">
    <property type="term" value="C:side of membrane"/>
    <property type="evidence" value="ECO:0007669"/>
    <property type="project" value="UniProtKB-KW"/>
</dbReference>
<keyword evidence="5" id="KW-0472">Membrane</keyword>
<evidence type="ECO:0000256" key="9">
    <source>
        <dbReference type="ARBA" id="ARBA00022801"/>
    </source>
</evidence>
<evidence type="ECO:0000256" key="10">
    <source>
        <dbReference type="ARBA" id="ARBA00023026"/>
    </source>
</evidence>
<evidence type="ECO:0000256" key="8">
    <source>
        <dbReference type="ARBA" id="ARBA00022729"/>
    </source>
</evidence>
<comment type="subcellular location">
    <subcellularLocation>
        <location evidence="2">Cell membrane</location>
        <topology evidence="2">Lipid-anchor</topology>
        <topology evidence="2">GPI-anchor</topology>
    </subcellularLocation>
</comment>
<keyword evidence="16" id="KW-1185">Reference proteome</keyword>
<dbReference type="PROSITE" id="PS00560">
    <property type="entry name" value="CARBOXYPEPT_SER_HIS"/>
    <property type="match status" value="1"/>
</dbReference>
<keyword evidence="11" id="KW-0325">Glycoprotein</keyword>
<evidence type="ECO:0000256" key="2">
    <source>
        <dbReference type="ARBA" id="ARBA00004609"/>
    </source>
</evidence>
<name>A0A4U0TQE0_9PEZI</name>
<dbReference type="GO" id="GO:0006508">
    <property type="term" value="P:proteolysis"/>
    <property type="evidence" value="ECO:0007669"/>
    <property type="project" value="UniProtKB-KW"/>
</dbReference>
<evidence type="ECO:0000256" key="6">
    <source>
        <dbReference type="ARBA" id="ARBA00022645"/>
    </source>
</evidence>
<dbReference type="Proteomes" id="UP000308549">
    <property type="component" value="Unassembled WGS sequence"/>
</dbReference>
<reference evidence="15 16" key="1">
    <citation type="submission" date="2017-03" db="EMBL/GenBank/DDBJ databases">
        <title>Genomes of endolithic fungi from Antarctica.</title>
        <authorList>
            <person name="Coleine C."/>
            <person name="Masonjones S."/>
            <person name="Stajich J.E."/>
        </authorList>
    </citation>
    <scope>NUCLEOTIDE SEQUENCE [LARGE SCALE GENOMIC DNA]</scope>
    <source>
        <strain evidence="15 16">CCFEE 6315</strain>
    </source>
</reference>
<keyword evidence="9 14" id="KW-0378">Hydrolase</keyword>
<gene>
    <name evidence="15" type="ORF">B0A50_06001</name>
</gene>
<keyword evidence="12" id="KW-0449">Lipoprotein</keyword>
<evidence type="ECO:0000256" key="1">
    <source>
        <dbReference type="ARBA" id="ARBA00001003"/>
    </source>
</evidence>
<evidence type="ECO:0000256" key="5">
    <source>
        <dbReference type="ARBA" id="ARBA00022622"/>
    </source>
</evidence>
<evidence type="ECO:0000256" key="3">
    <source>
        <dbReference type="ARBA" id="ARBA00009431"/>
    </source>
</evidence>
<comment type="similarity">
    <text evidence="3 14">Belongs to the peptidase S10 family.</text>
</comment>
<keyword evidence="4" id="KW-1003">Cell membrane</keyword>
<dbReference type="PRINTS" id="PR00724">
    <property type="entry name" value="CRBOXYPTASEC"/>
</dbReference>
<dbReference type="PANTHER" id="PTHR11802:SF189">
    <property type="entry name" value="CARBOXYPEPTIDASE"/>
    <property type="match status" value="1"/>
</dbReference>
<protein>
    <recommendedName>
        <fullName evidence="14">Carboxypeptidase</fullName>
        <ecNumber evidence="14">3.4.16.-</ecNumber>
    </recommendedName>
</protein>
<keyword evidence="5" id="KW-0336">GPI-anchor</keyword>
<dbReference type="GO" id="GO:0000324">
    <property type="term" value="C:fungal-type vacuole"/>
    <property type="evidence" value="ECO:0007669"/>
    <property type="project" value="TreeGrafter"/>
</dbReference>
<dbReference type="InterPro" id="IPR018202">
    <property type="entry name" value="Ser_caboxypep_ser_AS"/>
</dbReference>
<keyword evidence="10" id="KW-0843">Virulence</keyword>
<dbReference type="GO" id="GO:0005886">
    <property type="term" value="C:plasma membrane"/>
    <property type="evidence" value="ECO:0007669"/>
    <property type="project" value="UniProtKB-SubCell"/>
</dbReference>
<dbReference type="AlphaFoldDB" id="A0A4U0TQE0"/>
<evidence type="ECO:0000256" key="7">
    <source>
        <dbReference type="ARBA" id="ARBA00022670"/>
    </source>
</evidence>
<dbReference type="OrthoDB" id="443318at2759"/>
<evidence type="ECO:0000313" key="15">
    <source>
        <dbReference type="EMBL" id="TKA24237.1"/>
    </source>
</evidence>
<dbReference type="Pfam" id="PF00450">
    <property type="entry name" value="Peptidase_S10"/>
    <property type="match status" value="1"/>
</dbReference>
<evidence type="ECO:0000256" key="14">
    <source>
        <dbReference type="RuleBase" id="RU361156"/>
    </source>
</evidence>